<name>A0A923I9B4_9BURK</name>
<accession>A0A923I9B4</accession>
<sequence>MTLFPQSLRHFLGWQYPERQLMVSLSLPMVKTAAAPVLNDLHQLQKKRDNDEQDVAFLRLLLQKLRQLNRCRLRVTSREEFNHTLAALFYPLAQAKLMQYGRDGGVPDRQSRAQVLDTLIASCAEFVNSYIVITQYYQRCSRFRYARFINKSDLASARVLEFLKLKQSLKALRYQELSPRAWTFANTLMHQIVAAGRQDELLSPLERSYGRDTELETIRVRDVYLSLHMVQRLQLSYWPVQWQTWLLRSIGLGDLKIALGNAASGAPSRHTSLVYCGDEQPTRFVAVPGQTGPAPLVLQWESLQQALTADLAQVLRARRGLEAVSLSRHLSLFGPTERLALAQLQFERFQAYPASVELKLDQQREVPDLRIFIGFQNVFSLLRHIGNGGDWKAVGERMVDLLARHSAVFSDDAEGSEQSSWMIRHQDAQHLCLSTQESRHTTRMQIGDLAAYMLEQTDWHTPKLGVIQRILRPQPGQLLITIQLLCENSQAVLIDSQAGLSSAILRQNDDQGSALLPAILGGREEFTQLLLPTGVRTREDGTLQLQIHQAQETAQLGHMISASKGFTLYALRRRPQVLPAEQAAKPAPAIQTKQELSLSESEATLLQ</sequence>
<reference evidence="2" key="1">
    <citation type="submission" date="2020-08" db="EMBL/GenBank/DDBJ databases">
        <title>Novel species isolated from subtropical streams in China.</title>
        <authorList>
            <person name="Lu H."/>
        </authorList>
    </citation>
    <scope>NUCLEOTIDE SEQUENCE</scope>
    <source>
        <strain evidence="2">CY7W</strain>
    </source>
</reference>
<protein>
    <submittedName>
        <fullName evidence="2">Uncharacterized protein</fullName>
    </submittedName>
</protein>
<evidence type="ECO:0000313" key="3">
    <source>
        <dbReference type="Proteomes" id="UP000612361"/>
    </source>
</evidence>
<dbReference type="RefSeq" id="WP_186881508.1">
    <property type="nucleotide sequence ID" value="NZ_JACOGG010000011.1"/>
</dbReference>
<comment type="caution">
    <text evidence="2">The sequence shown here is derived from an EMBL/GenBank/DDBJ whole genome shotgun (WGS) entry which is preliminary data.</text>
</comment>
<gene>
    <name evidence="2" type="ORF">H8K47_11250</name>
</gene>
<dbReference type="AlphaFoldDB" id="A0A923I9B4"/>
<dbReference type="EMBL" id="JACOGG010000011">
    <property type="protein sequence ID" value="MBC3935938.1"/>
    <property type="molecule type" value="Genomic_DNA"/>
</dbReference>
<organism evidence="2 3">
    <name type="scientific">Undibacterium rugosum</name>
    <dbReference type="NCBI Taxonomy" id="2762291"/>
    <lineage>
        <taxon>Bacteria</taxon>
        <taxon>Pseudomonadati</taxon>
        <taxon>Pseudomonadota</taxon>
        <taxon>Betaproteobacteria</taxon>
        <taxon>Burkholderiales</taxon>
        <taxon>Oxalobacteraceae</taxon>
        <taxon>Undibacterium</taxon>
    </lineage>
</organism>
<keyword evidence="3" id="KW-1185">Reference proteome</keyword>
<evidence type="ECO:0000256" key="1">
    <source>
        <dbReference type="SAM" id="MobiDB-lite"/>
    </source>
</evidence>
<feature type="region of interest" description="Disordered" evidence="1">
    <location>
        <begin position="580"/>
        <end position="607"/>
    </location>
</feature>
<proteinExistence type="predicted"/>
<feature type="compositionally biased region" description="Low complexity" evidence="1">
    <location>
        <begin position="595"/>
        <end position="607"/>
    </location>
</feature>
<evidence type="ECO:0000313" key="2">
    <source>
        <dbReference type="EMBL" id="MBC3935938.1"/>
    </source>
</evidence>
<dbReference type="Proteomes" id="UP000612361">
    <property type="component" value="Unassembled WGS sequence"/>
</dbReference>